<dbReference type="InterPro" id="IPR006089">
    <property type="entry name" value="Acyl-CoA_DH_CS"/>
</dbReference>
<feature type="domain" description="Acyl-CoA dehydrogenase/oxidase C-terminal" evidence="7">
    <location>
        <begin position="236"/>
        <end position="384"/>
    </location>
</feature>
<proteinExistence type="inferred from homology"/>
<dbReference type="FunFam" id="1.20.140.10:FF:000004">
    <property type="entry name" value="Acyl-CoA dehydrogenase FadE25"/>
    <property type="match status" value="1"/>
</dbReference>
<dbReference type="Proteomes" id="UP000501753">
    <property type="component" value="Chromosome"/>
</dbReference>
<dbReference type="Gene3D" id="1.20.140.10">
    <property type="entry name" value="Butyryl-CoA Dehydrogenase, subunit A, domain 3"/>
    <property type="match status" value="1"/>
</dbReference>
<evidence type="ECO:0000259" key="7">
    <source>
        <dbReference type="Pfam" id="PF00441"/>
    </source>
</evidence>
<dbReference type="InterPro" id="IPR009075">
    <property type="entry name" value="AcylCo_DH/oxidase_C"/>
</dbReference>
<evidence type="ECO:0000313" key="11">
    <source>
        <dbReference type="EMBL" id="QCN84698.1"/>
    </source>
</evidence>
<dbReference type="Pfam" id="PF02770">
    <property type="entry name" value="Acyl-CoA_dh_M"/>
    <property type="match status" value="1"/>
</dbReference>
<dbReference type="InterPro" id="IPR009100">
    <property type="entry name" value="AcylCoA_DH/oxidase_NM_dom_sf"/>
</dbReference>
<dbReference type="EMBL" id="CP029078">
    <property type="protein sequence ID" value="QCN84698.1"/>
    <property type="molecule type" value="Genomic_DNA"/>
</dbReference>
<sequence length="390" mass="41498">MTDRAPQPVDRVLPTDESRDLLALVRDIAQREIAPKAAEEEDAGRFPREVFTLLSESGLLGLPYAAEYGGGDQPYEVYLQVLEELAAARLTVGLGVSVHTLASYALAAYGTKQQQVEHLPAMLGGGLLGAYCLSEPASGSDAASLRTKAVRDGDTWEITGTKAWITHGGIADFYTVMARTGEQGPRGITAFLVPGDAAGVSAAQPERKMGMKGSPTAQVHFDGVRVCDERRLGEEGQGFAIALSSLDAGRLGIAACAVGLAQAALDEAVSYATGRRQFGRPIADFQGLRFMLADMATQIEAGRALYLAAARLRDAGRPFAKQAAMAKLHCTDTAMKVAVDAVQVLGGYGYTADFPAERYLREAKVLQIVEGTNQIQRMVIARHLAGPESR</sequence>
<dbReference type="PANTHER" id="PTHR43884:SF12">
    <property type="entry name" value="ISOVALERYL-COA DEHYDROGENASE, MITOCHONDRIAL-RELATED"/>
    <property type="match status" value="1"/>
</dbReference>
<dbReference type="PROSITE" id="PS00073">
    <property type="entry name" value="ACYL_COA_DH_2"/>
    <property type="match status" value="1"/>
</dbReference>
<evidence type="ECO:0000313" key="10">
    <source>
        <dbReference type="EMBL" id="AZS88461.1"/>
    </source>
</evidence>
<comment type="cofactor">
    <cofactor evidence="1 6">
        <name>FAD</name>
        <dbReference type="ChEBI" id="CHEBI:57692"/>
    </cofactor>
</comment>
<evidence type="ECO:0000256" key="1">
    <source>
        <dbReference type="ARBA" id="ARBA00001974"/>
    </source>
</evidence>
<evidence type="ECO:0000256" key="4">
    <source>
        <dbReference type="ARBA" id="ARBA00022827"/>
    </source>
</evidence>
<dbReference type="KEGG" id="sgd:ELQ87_32625"/>
<feature type="domain" description="Acyl-CoA dehydrogenase/oxidase N-terminal" evidence="9">
    <location>
        <begin position="15"/>
        <end position="125"/>
    </location>
</feature>
<accession>A0A3Q9L0H6</accession>
<dbReference type="OrthoDB" id="8876745at2"/>
<dbReference type="InterPro" id="IPR013786">
    <property type="entry name" value="AcylCoA_DH/ox_N"/>
</dbReference>
<dbReference type="GO" id="GO:0003995">
    <property type="term" value="F:acyl-CoA dehydrogenase activity"/>
    <property type="evidence" value="ECO:0007669"/>
    <property type="project" value="InterPro"/>
</dbReference>
<keyword evidence="3 6" id="KW-0285">Flavoprotein</keyword>
<evidence type="ECO:0000256" key="5">
    <source>
        <dbReference type="ARBA" id="ARBA00023002"/>
    </source>
</evidence>
<keyword evidence="4 6" id="KW-0274">FAD</keyword>
<dbReference type="InterPro" id="IPR006091">
    <property type="entry name" value="Acyl-CoA_Oxase/DH_mid-dom"/>
</dbReference>
<dbReference type="SUPFAM" id="SSF56645">
    <property type="entry name" value="Acyl-CoA dehydrogenase NM domain-like"/>
    <property type="match status" value="1"/>
</dbReference>
<dbReference type="SUPFAM" id="SSF47203">
    <property type="entry name" value="Acyl-CoA dehydrogenase C-terminal domain-like"/>
    <property type="match status" value="1"/>
</dbReference>
<dbReference type="AlphaFoldDB" id="A0A3Q9L0H6"/>
<dbReference type="InterPro" id="IPR037069">
    <property type="entry name" value="AcylCoA_DH/ox_N_sf"/>
</dbReference>
<dbReference type="PROSITE" id="PS00072">
    <property type="entry name" value="ACYL_COA_DH_1"/>
    <property type="match status" value="1"/>
</dbReference>
<dbReference type="PANTHER" id="PTHR43884">
    <property type="entry name" value="ACYL-COA DEHYDROGENASE"/>
    <property type="match status" value="1"/>
</dbReference>
<reference evidence="11 13" key="1">
    <citation type="submission" date="2018-04" db="EMBL/GenBank/DDBJ databases">
        <title>Complete genome sequences of Streptomyces griseoviridis K61 and characterization of antagonistic properties of biological control agents.</title>
        <authorList>
            <person name="Mariita R.M."/>
            <person name="Sello J.K."/>
        </authorList>
    </citation>
    <scope>NUCLEOTIDE SEQUENCE [LARGE SCALE GENOMIC DNA]</scope>
    <source>
        <strain evidence="11 13">K61</strain>
    </source>
</reference>
<dbReference type="InterPro" id="IPR046373">
    <property type="entry name" value="Acyl-CoA_Oxase/DH_mid-dom_sf"/>
</dbReference>
<evidence type="ECO:0000313" key="12">
    <source>
        <dbReference type="Proteomes" id="UP000271291"/>
    </source>
</evidence>
<name>A0A3Q9L0H6_STRGD</name>
<dbReference type="InterPro" id="IPR036250">
    <property type="entry name" value="AcylCo_DH-like_C"/>
</dbReference>
<feature type="domain" description="Acyl-CoA oxidase/dehydrogenase middle" evidence="8">
    <location>
        <begin position="130"/>
        <end position="224"/>
    </location>
</feature>
<dbReference type="Proteomes" id="UP000271291">
    <property type="component" value="Chromosome"/>
</dbReference>
<dbReference type="EMBL" id="CP034687">
    <property type="protein sequence ID" value="AZS88461.1"/>
    <property type="molecule type" value="Genomic_DNA"/>
</dbReference>
<dbReference type="FunFam" id="2.40.110.10:FF:000001">
    <property type="entry name" value="Acyl-CoA dehydrogenase, mitochondrial"/>
    <property type="match status" value="1"/>
</dbReference>
<keyword evidence="13" id="KW-1185">Reference proteome</keyword>
<evidence type="ECO:0000256" key="3">
    <source>
        <dbReference type="ARBA" id="ARBA00022630"/>
    </source>
</evidence>
<evidence type="ECO:0000259" key="8">
    <source>
        <dbReference type="Pfam" id="PF02770"/>
    </source>
</evidence>
<dbReference type="RefSeq" id="WP_127181235.1">
    <property type="nucleotide sequence ID" value="NZ_CP029078.1"/>
</dbReference>
<evidence type="ECO:0000259" key="9">
    <source>
        <dbReference type="Pfam" id="PF02771"/>
    </source>
</evidence>
<dbReference type="Gene3D" id="2.40.110.10">
    <property type="entry name" value="Butyryl-CoA Dehydrogenase, subunit A, domain 2"/>
    <property type="match status" value="1"/>
</dbReference>
<keyword evidence="5 6" id="KW-0560">Oxidoreductase</keyword>
<dbReference type="Gene3D" id="1.10.540.10">
    <property type="entry name" value="Acyl-CoA dehydrogenase/oxidase, N-terminal domain"/>
    <property type="match status" value="1"/>
</dbReference>
<dbReference type="PIRSF" id="PIRSF016578">
    <property type="entry name" value="HsaA"/>
    <property type="match status" value="1"/>
</dbReference>
<gene>
    <name evidence="11" type="ORF">DDJ31_06635</name>
    <name evidence="10" type="ORF">ELQ87_32625</name>
</gene>
<organism evidence="10 12">
    <name type="scientific">Streptomyces griseoviridis</name>
    <dbReference type="NCBI Taxonomy" id="45398"/>
    <lineage>
        <taxon>Bacteria</taxon>
        <taxon>Bacillati</taxon>
        <taxon>Actinomycetota</taxon>
        <taxon>Actinomycetes</taxon>
        <taxon>Kitasatosporales</taxon>
        <taxon>Streptomycetaceae</taxon>
        <taxon>Streptomyces</taxon>
    </lineage>
</organism>
<dbReference type="Pfam" id="PF00441">
    <property type="entry name" value="Acyl-CoA_dh_1"/>
    <property type="match status" value="1"/>
</dbReference>
<dbReference type="Pfam" id="PF02771">
    <property type="entry name" value="Acyl-CoA_dh_N"/>
    <property type="match status" value="1"/>
</dbReference>
<evidence type="ECO:0000256" key="2">
    <source>
        <dbReference type="ARBA" id="ARBA00009347"/>
    </source>
</evidence>
<evidence type="ECO:0000313" key="13">
    <source>
        <dbReference type="Proteomes" id="UP000501753"/>
    </source>
</evidence>
<protein>
    <submittedName>
        <fullName evidence="10">Acyl-CoA dehydrogenase</fullName>
    </submittedName>
</protein>
<reference evidence="10 12" key="2">
    <citation type="submission" date="2018-12" db="EMBL/GenBank/DDBJ databases">
        <title>Streptomyces griseoviridis F1-27 complete genome.</title>
        <authorList>
            <person name="Mariita R.M."/>
            <person name="Sello J.K."/>
        </authorList>
    </citation>
    <scope>NUCLEOTIDE SEQUENCE [LARGE SCALE GENOMIC DNA]</scope>
    <source>
        <strain evidence="10 12">F1-27</strain>
    </source>
</reference>
<evidence type="ECO:0000256" key="6">
    <source>
        <dbReference type="RuleBase" id="RU362125"/>
    </source>
</evidence>
<dbReference type="GO" id="GO:0050660">
    <property type="term" value="F:flavin adenine dinucleotide binding"/>
    <property type="evidence" value="ECO:0007669"/>
    <property type="project" value="InterPro"/>
</dbReference>
<comment type="similarity">
    <text evidence="2 6">Belongs to the acyl-CoA dehydrogenase family.</text>
</comment>